<keyword evidence="2" id="KW-1185">Reference proteome</keyword>
<name>A0A0F4YJ23_RASE3</name>
<dbReference type="AlphaFoldDB" id="A0A0F4YJ23"/>
<organism evidence="1 2">
    <name type="scientific">Rasamsonia emersonii (strain ATCC 16479 / CBS 393.64 / IMI 116815)</name>
    <dbReference type="NCBI Taxonomy" id="1408163"/>
    <lineage>
        <taxon>Eukaryota</taxon>
        <taxon>Fungi</taxon>
        <taxon>Dikarya</taxon>
        <taxon>Ascomycota</taxon>
        <taxon>Pezizomycotina</taxon>
        <taxon>Eurotiomycetes</taxon>
        <taxon>Eurotiomycetidae</taxon>
        <taxon>Eurotiales</taxon>
        <taxon>Trichocomaceae</taxon>
        <taxon>Rasamsonia</taxon>
    </lineage>
</organism>
<sequence>DYLNWVPKPLYLGRSEYRSRICEQFSPSSLGLCRFNGVSWVSQVIRSPSQGDSLTQTQTDLYSLHLPCRRHSLYNWFLQEPAQFCQRALQRIHIQPG</sequence>
<dbReference type="GeneID" id="25320043"/>
<reference evidence="1 2" key="1">
    <citation type="submission" date="2015-04" db="EMBL/GenBank/DDBJ databases">
        <authorList>
            <person name="Heijne W.H."/>
            <person name="Fedorova N.D."/>
            <person name="Nierman W.C."/>
            <person name="Vollebregt A.W."/>
            <person name="Zhao Z."/>
            <person name="Wu L."/>
            <person name="Kumar M."/>
            <person name="Stam H."/>
            <person name="van den Berg M.A."/>
            <person name="Pel H.J."/>
        </authorList>
    </citation>
    <scope>NUCLEOTIDE SEQUENCE [LARGE SCALE GENOMIC DNA]</scope>
    <source>
        <strain evidence="1 2">CBS 393.64</strain>
    </source>
</reference>
<protein>
    <submittedName>
        <fullName evidence="1">Uncharacterized protein</fullName>
    </submittedName>
</protein>
<feature type="non-terminal residue" evidence="1">
    <location>
        <position position="1"/>
    </location>
</feature>
<proteinExistence type="predicted"/>
<evidence type="ECO:0000313" key="1">
    <source>
        <dbReference type="EMBL" id="KKA18277.1"/>
    </source>
</evidence>
<dbReference type="Proteomes" id="UP000053958">
    <property type="component" value="Unassembled WGS sequence"/>
</dbReference>
<dbReference type="EMBL" id="LASV01000474">
    <property type="protein sequence ID" value="KKA18277.1"/>
    <property type="molecule type" value="Genomic_DNA"/>
</dbReference>
<comment type="caution">
    <text evidence="1">The sequence shown here is derived from an EMBL/GenBank/DDBJ whole genome shotgun (WGS) entry which is preliminary data.</text>
</comment>
<accession>A0A0F4YJ23</accession>
<dbReference type="RefSeq" id="XP_013324889.1">
    <property type="nucleotide sequence ID" value="XM_013469435.1"/>
</dbReference>
<gene>
    <name evidence="1" type="ORF">T310_7778</name>
</gene>
<evidence type="ECO:0000313" key="2">
    <source>
        <dbReference type="Proteomes" id="UP000053958"/>
    </source>
</evidence>